<dbReference type="HOGENOM" id="CLU_3207489_0_0_1"/>
<dbReference type="Proteomes" id="UP000030655">
    <property type="component" value="Unassembled WGS sequence"/>
</dbReference>
<keyword evidence="2" id="KW-1185">Reference proteome</keyword>
<proteinExistence type="predicted"/>
<organism evidence="1 2">
    <name type="scientific">Anncaliia algerae PRA339</name>
    <dbReference type="NCBI Taxonomy" id="1288291"/>
    <lineage>
        <taxon>Eukaryota</taxon>
        <taxon>Fungi</taxon>
        <taxon>Fungi incertae sedis</taxon>
        <taxon>Microsporidia</taxon>
        <taxon>Tubulinosematoidea</taxon>
        <taxon>Tubulinosematidae</taxon>
        <taxon>Anncaliia</taxon>
    </lineage>
</organism>
<dbReference type="AlphaFoldDB" id="A0A059F380"/>
<reference evidence="2" key="1">
    <citation type="submission" date="2013-02" db="EMBL/GenBank/DDBJ databases">
        <authorList>
            <consortium name="The Broad Institute Genome Sequencing Platform"/>
            <person name="Cuomo C."/>
            <person name="Becnel J."/>
            <person name="Sanscrainte N."/>
            <person name="Walker B."/>
            <person name="Young S.K."/>
            <person name="Zeng Q."/>
            <person name="Gargeya S."/>
            <person name="Fitzgerald M."/>
            <person name="Haas B."/>
            <person name="Abouelleil A."/>
            <person name="Alvarado L."/>
            <person name="Arachchi H.M."/>
            <person name="Berlin A.M."/>
            <person name="Chapman S.B."/>
            <person name="Dewar J."/>
            <person name="Goldberg J."/>
            <person name="Griggs A."/>
            <person name="Gujja S."/>
            <person name="Hansen M."/>
            <person name="Howarth C."/>
            <person name="Imamovic A."/>
            <person name="Larimer J."/>
            <person name="McCowan C."/>
            <person name="Murphy C."/>
            <person name="Neiman D."/>
            <person name="Pearson M."/>
            <person name="Priest M."/>
            <person name="Roberts A."/>
            <person name="Saif S."/>
            <person name="Shea T."/>
            <person name="Sisk P."/>
            <person name="Sykes S."/>
            <person name="Wortman J."/>
            <person name="Nusbaum C."/>
            <person name="Birren B."/>
        </authorList>
    </citation>
    <scope>NUCLEOTIDE SEQUENCE [LARGE SCALE GENOMIC DNA]</scope>
    <source>
        <strain evidence="2">PRA339</strain>
    </source>
</reference>
<reference evidence="1 2" key="2">
    <citation type="submission" date="2014-03" db="EMBL/GenBank/DDBJ databases">
        <title>The Genome Sequence of Anncaliia algerae insect isolate PRA339.</title>
        <authorList>
            <consortium name="The Broad Institute Genome Sequencing Platform"/>
            <consortium name="The Broad Institute Genome Sequencing Center for Infectious Disease"/>
            <person name="Cuomo C."/>
            <person name="Becnel J."/>
            <person name="Sanscrainte N."/>
            <person name="Walker B."/>
            <person name="Young S.K."/>
            <person name="Zeng Q."/>
            <person name="Gargeya S."/>
            <person name="Fitzgerald M."/>
            <person name="Haas B."/>
            <person name="Abouelleil A."/>
            <person name="Alvarado L."/>
            <person name="Arachchi H.M."/>
            <person name="Berlin A.M."/>
            <person name="Chapman S.B."/>
            <person name="Dewar J."/>
            <person name="Goldberg J."/>
            <person name="Griggs A."/>
            <person name="Gujja S."/>
            <person name="Hansen M."/>
            <person name="Howarth C."/>
            <person name="Imamovic A."/>
            <person name="Larimer J."/>
            <person name="McCowan C."/>
            <person name="Murphy C."/>
            <person name="Neiman D."/>
            <person name="Pearson M."/>
            <person name="Priest M."/>
            <person name="Roberts A."/>
            <person name="Saif S."/>
            <person name="Shea T."/>
            <person name="Sisk P."/>
            <person name="Sykes S."/>
            <person name="Wortman J."/>
            <person name="Nusbaum C."/>
            <person name="Birren B."/>
        </authorList>
    </citation>
    <scope>NUCLEOTIDE SEQUENCE [LARGE SCALE GENOMIC DNA]</scope>
    <source>
        <strain evidence="1 2">PRA339</strain>
    </source>
</reference>
<dbReference type="EMBL" id="KK365143">
    <property type="protein sequence ID" value="KCZ81426.1"/>
    <property type="molecule type" value="Genomic_DNA"/>
</dbReference>
<sequence length="45" mass="5108">MIHTVKINLNLSDARIDKVIKKLINLILPTDFFKDKLGDPGALFK</sequence>
<evidence type="ECO:0000313" key="2">
    <source>
        <dbReference type="Proteomes" id="UP000030655"/>
    </source>
</evidence>
<evidence type="ECO:0000313" key="1">
    <source>
        <dbReference type="EMBL" id="KCZ81426.1"/>
    </source>
</evidence>
<gene>
    <name evidence="1" type="ORF">H312_01181</name>
</gene>
<name>A0A059F380_9MICR</name>
<protein>
    <submittedName>
        <fullName evidence="1">Uncharacterized protein</fullName>
    </submittedName>
</protein>
<accession>A0A059F380</accession>
<dbReference type="VEuPathDB" id="MicrosporidiaDB:H312_01181"/>